<dbReference type="GO" id="GO:0003677">
    <property type="term" value="F:DNA binding"/>
    <property type="evidence" value="ECO:0007669"/>
    <property type="project" value="UniProtKB-KW"/>
</dbReference>
<evidence type="ECO:0000256" key="2">
    <source>
        <dbReference type="ARBA" id="ARBA00022578"/>
    </source>
</evidence>
<evidence type="ECO:0000259" key="6">
    <source>
        <dbReference type="Pfam" id="PF07282"/>
    </source>
</evidence>
<evidence type="ECO:0000259" key="5">
    <source>
        <dbReference type="Pfam" id="PF01385"/>
    </source>
</evidence>
<feature type="domain" description="Probable transposase IS891/IS1136/IS1341" evidence="5">
    <location>
        <begin position="225"/>
        <end position="339"/>
    </location>
</feature>
<dbReference type="AlphaFoldDB" id="A0A4Z0RM79"/>
<dbReference type="EMBL" id="JAAOCX010000005">
    <property type="protein sequence ID" value="MBJ7632551.1"/>
    <property type="molecule type" value="Genomic_DNA"/>
</dbReference>
<accession>A0A4Z0RM79</accession>
<dbReference type="Proteomes" id="UP000728106">
    <property type="component" value="Unassembled WGS sequence"/>
</dbReference>
<keyword evidence="3" id="KW-0238">DNA-binding</keyword>
<dbReference type="GO" id="GO:0032196">
    <property type="term" value="P:transposition"/>
    <property type="evidence" value="ECO:0007669"/>
    <property type="project" value="UniProtKB-KW"/>
</dbReference>
<dbReference type="EMBL" id="JAAOCP010000004">
    <property type="protein sequence ID" value="MBJ7638687.1"/>
    <property type="molecule type" value="Genomic_DNA"/>
</dbReference>
<dbReference type="GO" id="GO:0006310">
    <property type="term" value="P:DNA recombination"/>
    <property type="evidence" value="ECO:0007669"/>
    <property type="project" value="UniProtKB-KW"/>
</dbReference>
<evidence type="ECO:0000313" key="8">
    <source>
        <dbReference type="EMBL" id="MBJ7638687.1"/>
    </source>
</evidence>
<dbReference type="Proteomes" id="UP000808038">
    <property type="component" value="Unassembled WGS sequence"/>
</dbReference>
<evidence type="ECO:0000256" key="1">
    <source>
        <dbReference type="ARBA" id="ARBA00008761"/>
    </source>
</evidence>
<evidence type="ECO:0000313" key="7">
    <source>
        <dbReference type="EMBL" id="MBJ7632551.1"/>
    </source>
</evidence>
<dbReference type="NCBIfam" id="NF040570">
    <property type="entry name" value="guided_TnpB"/>
    <property type="match status" value="1"/>
</dbReference>
<sequence length="450" mass="52585">MKLENLSKTVDHIYVRRYRVVVTPELIEHHARNMQTQNQLWNFANKYLERTYGRKHLNRPYPNNKKQKSVVIDDIRAKFIKENYSLDRWNAKVVGLHSQGANEFLTTLLTNFGEYRKVLYRASKMTTQEKTDCVNNVHGNNSQHRSWYRKGSLNYLHGNNSFKTVSLPNNNQVEIVSAHHIKIQDYGELQVVENISNLRNVTIAITKLKRKSNGQFELQLVLKRQVARVEPTAKVAGDWNMTNNKVFHTSNDEEIYISNDIVTKADALERQINGLKSKRDKSVWLGRSSRRFARMNDEIRHLNIKRENVLDEQYRQLAHALMDDYDVVVIEDLDAKDMRAKKRQARSANRKLAMIKPYRMAQLIEMLANRTGKTLIKVDAYKTSQVEFGTTHEEKHDTSVREWVSTLTGKLVKRDLNAAWNILYWGLHPEHHIKLKDYPHLSVSSLVTIN</sequence>
<dbReference type="Pfam" id="PF01385">
    <property type="entry name" value="OrfB_IS605"/>
    <property type="match status" value="1"/>
</dbReference>
<organism evidence="8 9">
    <name type="scientific">Weissella confusa</name>
    <name type="common">Lactobacillus confusus</name>
    <dbReference type="NCBI Taxonomy" id="1583"/>
    <lineage>
        <taxon>Bacteria</taxon>
        <taxon>Bacillati</taxon>
        <taxon>Bacillota</taxon>
        <taxon>Bacilli</taxon>
        <taxon>Lactobacillales</taxon>
        <taxon>Lactobacillaceae</taxon>
        <taxon>Weissella</taxon>
    </lineage>
</organism>
<dbReference type="InterPro" id="IPR001959">
    <property type="entry name" value="Transposase"/>
</dbReference>
<evidence type="ECO:0000256" key="3">
    <source>
        <dbReference type="ARBA" id="ARBA00023125"/>
    </source>
</evidence>
<keyword evidence="9" id="KW-1185">Reference proteome</keyword>
<dbReference type="InterPro" id="IPR010095">
    <property type="entry name" value="Cas12f1-like_TNB"/>
</dbReference>
<feature type="domain" description="Cas12f1-like TNB" evidence="6">
    <location>
        <begin position="358"/>
        <end position="422"/>
    </location>
</feature>
<dbReference type="Pfam" id="PF07282">
    <property type="entry name" value="Cas12f1-like_TNB"/>
    <property type="match status" value="1"/>
</dbReference>
<evidence type="ECO:0000256" key="4">
    <source>
        <dbReference type="ARBA" id="ARBA00023172"/>
    </source>
</evidence>
<evidence type="ECO:0000313" key="9">
    <source>
        <dbReference type="Proteomes" id="UP000728106"/>
    </source>
</evidence>
<name>A0A4Z0RM79_WEICO</name>
<keyword evidence="2" id="KW-0815">Transposition</keyword>
<protein>
    <submittedName>
        <fullName evidence="8">Transposase</fullName>
    </submittedName>
</protein>
<reference evidence="8 9" key="2">
    <citation type="journal article" date="2021" name="Int. J. Food Microbiol.">
        <title>Safety demonstration of a microbial species for use in the food chain: Weissella confusa.</title>
        <authorList>
            <person name="Bourdichon F."/>
            <person name="Patrone V."/>
            <person name="Fontana A."/>
            <person name="Milani G."/>
            <person name="Morelli L."/>
        </authorList>
    </citation>
    <scope>NUCLEOTIDE SEQUENCE [LARGE SCALE GENOMIC DNA]</scope>
    <source>
        <strain evidence="7">CCUG 30943</strain>
        <strain evidence="8 9">CCUG 43002</strain>
    </source>
</reference>
<reference evidence="8" key="1">
    <citation type="submission" date="2020-02" db="EMBL/GenBank/DDBJ databases">
        <authorList>
            <person name="Fontana A."/>
            <person name="Patrone V."/>
            <person name="Morelli L."/>
        </authorList>
    </citation>
    <scope>NUCLEOTIDE SEQUENCE</scope>
    <source>
        <strain evidence="7">CCUG 30943</strain>
        <strain evidence="8">CCUG 43002</strain>
    </source>
</reference>
<dbReference type="RefSeq" id="WP_135411328.1">
    <property type="nucleotide sequence ID" value="NZ_JAAOCJ010000014.1"/>
</dbReference>
<keyword evidence="4" id="KW-0233">DNA recombination</keyword>
<proteinExistence type="inferred from homology"/>
<comment type="similarity">
    <text evidence="1">In the C-terminal section; belongs to the transposase 35 family.</text>
</comment>
<comment type="caution">
    <text evidence="8">The sequence shown here is derived from an EMBL/GenBank/DDBJ whole genome shotgun (WGS) entry which is preliminary data.</text>
</comment>
<gene>
    <name evidence="8" type="ORF">HAU20_04705</name>
    <name evidence="7" type="ORF">HAU43_05555</name>
</gene>